<comment type="caution">
    <text evidence="6">The sequence shown here is derived from an EMBL/GenBank/DDBJ whole genome shotgun (WGS) entry which is preliminary data.</text>
</comment>
<dbReference type="Gene3D" id="3.40.190.10">
    <property type="entry name" value="Periplasmic binding protein-like II"/>
    <property type="match status" value="2"/>
</dbReference>
<dbReference type="GO" id="GO:0003700">
    <property type="term" value="F:DNA-binding transcription factor activity"/>
    <property type="evidence" value="ECO:0007669"/>
    <property type="project" value="InterPro"/>
</dbReference>
<dbReference type="EMBL" id="JABBNT010000003">
    <property type="protein sequence ID" value="NMM45000.1"/>
    <property type="molecule type" value="Genomic_DNA"/>
</dbReference>
<dbReference type="InterPro" id="IPR005119">
    <property type="entry name" value="LysR_subst-bd"/>
</dbReference>
<feature type="domain" description="HTH lysR-type" evidence="5">
    <location>
        <begin position="6"/>
        <end position="63"/>
    </location>
</feature>
<evidence type="ECO:0000313" key="6">
    <source>
        <dbReference type="EMBL" id="NMM45000.1"/>
    </source>
</evidence>
<dbReference type="Proteomes" id="UP000539372">
    <property type="component" value="Unassembled WGS sequence"/>
</dbReference>
<dbReference type="SUPFAM" id="SSF53850">
    <property type="entry name" value="Periplasmic binding protein-like II"/>
    <property type="match status" value="1"/>
</dbReference>
<proteinExistence type="inferred from homology"/>
<evidence type="ECO:0000256" key="1">
    <source>
        <dbReference type="ARBA" id="ARBA00009437"/>
    </source>
</evidence>
<dbReference type="PANTHER" id="PTHR30579:SF7">
    <property type="entry name" value="HTH-TYPE TRANSCRIPTIONAL REGULATOR LRHA-RELATED"/>
    <property type="match status" value="1"/>
</dbReference>
<dbReference type="Gene3D" id="1.10.10.10">
    <property type="entry name" value="Winged helix-like DNA-binding domain superfamily/Winged helix DNA-binding domain"/>
    <property type="match status" value="1"/>
</dbReference>
<dbReference type="InterPro" id="IPR036390">
    <property type="entry name" value="WH_DNA-bd_sf"/>
</dbReference>
<gene>
    <name evidence="6" type="ORF">HH303_10965</name>
</gene>
<evidence type="ECO:0000256" key="2">
    <source>
        <dbReference type="ARBA" id="ARBA00023015"/>
    </source>
</evidence>
<dbReference type="SUPFAM" id="SSF46785">
    <property type="entry name" value="Winged helix' DNA-binding domain"/>
    <property type="match status" value="1"/>
</dbReference>
<evidence type="ECO:0000259" key="5">
    <source>
        <dbReference type="PROSITE" id="PS50931"/>
    </source>
</evidence>
<evidence type="ECO:0000313" key="7">
    <source>
        <dbReference type="Proteomes" id="UP000539372"/>
    </source>
</evidence>
<dbReference type="InterPro" id="IPR050176">
    <property type="entry name" value="LTTR"/>
</dbReference>
<accession>A0A7Y0E0J8</accession>
<dbReference type="PROSITE" id="PS50931">
    <property type="entry name" value="HTH_LYSR"/>
    <property type="match status" value="1"/>
</dbReference>
<evidence type="ECO:0000256" key="4">
    <source>
        <dbReference type="ARBA" id="ARBA00023163"/>
    </source>
</evidence>
<keyword evidence="4" id="KW-0804">Transcription</keyword>
<sequence length="286" mass="30548">MIRRNLDTDLLRTFVTAVDRGGFTQAGNTLGRTQSAISMQMKRLEDAAGNALFQREGRKMRLTPAGELLLGYARQMIATHDQALDALQDSRLSGAVSLAVMGDYATHVLPGILASFIALYPDIKLDVTTGFSADLLTRLGDRFELVLATQPQGTKDGQILRTERTRWAFSARHDFQLGDILPLAVLPPGNLFREWGLRALDAAGIHWRICFSSTSIAAVEAAAAAGIAVAVVKEGTAEPGLRLLGEGDGLPALPSSDIVLYRAPGSPSKAAQALAEHLVASITPYG</sequence>
<dbReference type="FunFam" id="1.10.10.10:FF:000001">
    <property type="entry name" value="LysR family transcriptional regulator"/>
    <property type="match status" value="1"/>
</dbReference>
<dbReference type="GO" id="GO:0003677">
    <property type="term" value="F:DNA binding"/>
    <property type="evidence" value="ECO:0007669"/>
    <property type="project" value="UniProtKB-KW"/>
</dbReference>
<comment type="similarity">
    <text evidence="1">Belongs to the LysR transcriptional regulatory family.</text>
</comment>
<protein>
    <submittedName>
        <fullName evidence="6">LysR family transcriptional regulator</fullName>
    </submittedName>
</protein>
<dbReference type="InterPro" id="IPR036388">
    <property type="entry name" value="WH-like_DNA-bd_sf"/>
</dbReference>
<dbReference type="InterPro" id="IPR000847">
    <property type="entry name" value="LysR_HTH_N"/>
</dbReference>
<name>A0A7Y0E0J8_9PROT</name>
<keyword evidence="3" id="KW-0238">DNA-binding</keyword>
<dbReference type="Pfam" id="PF00126">
    <property type="entry name" value="HTH_1"/>
    <property type="match status" value="1"/>
</dbReference>
<dbReference type="RefSeq" id="WP_169625378.1">
    <property type="nucleotide sequence ID" value="NZ_JABBNT010000003.1"/>
</dbReference>
<organism evidence="6 7">
    <name type="scientific">Pacificispira spongiicola</name>
    <dbReference type="NCBI Taxonomy" id="2729598"/>
    <lineage>
        <taxon>Bacteria</taxon>
        <taxon>Pseudomonadati</taxon>
        <taxon>Pseudomonadota</taxon>
        <taxon>Alphaproteobacteria</taxon>
        <taxon>Rhodospirillales</taxon>
        <taxon>Rhodospirillaceae</taxon>
        <taxon>Pacificispira</taxon>
    </lineage>
</organism>
<dbReference type="AlphaFoldDB" id="A0A7Y0E0J8"/>
<dbReference type="Pfam" id="PF03466">
    <property type="entry name" value="LysR_substrate"/>
    <property type="match status" value="1"/>
</dbReference>
<evidence type="ECO:0000256" key="3">
    <source>
        <dbReference type="ARBA" id="ARBA00023125"/>
    </source>
</evidence>
<keyword evidence="2" id="KW-0805">Transcription regulation</keyword>
<reference evidence="6 7" key="1">
    <citation type="submission" date="2020-04" db="EMBL/GenBank/DDBJ databases">
        <title>Rhodospirillaceae bacterium KN72 isolated from deep sea.</title>
        <authorList>
            <person name="Zhang D.-C."/>
        </authorList>
    </citation>
    <scope>NUCLEOTIDE SEQUENCE [LARGE SCALE GENOMIC DNA]</scope>
    <source>
        <strain evidence="6 7">KN72</strain>
    </source>
</reference>
<dbReference type="PRINTS" id="PR00039">
    <property type="entry name" value="HTHLYSR"/>
</dbReference>
<keyword evidence="7" id="KW-1185">Reference proteome</keyword>
<dbReference type="PANTHER" id="PTHR30579">
    <property type="entry name" value="TRANSCRIPTIONAL REGULATOR"/>
    <property type="match status" value="1"/>
</dbReference>